<reference evidence="1 2" key="1">
    <citation type="submission" date="2018-07" db="EMBL/GenBank/DDBJ databases">
        <title>Section-level genome sequencing of Aspergillus section Nigri to investigate inter- and intra-species variation.</title>
        <authorList>
            <consortium name="DOE Joint Genome Institute"/>
            <person name="Vesth T.C."/>
            <person name="Nybo J.L."/>
            <person name="Theobald S."/>
            <person name="Frisvad J.C."/>
            <person name="Larsen T.O."/>
            <person name="Nielsen K.F."/>
            <person name="Hoof J.B."/>
            <person name="Brandl J."/>
            <person name="Salamov A."/>
            <person name="Riley R."/>
            <person name="Gladden J.M."/>
            <person name="Phatale P."/>
            <person name="Nielsen M.T."/>
            <person name="Lyhne E.K."/>
            <person name="Kogle M.E."/>
            <person name="Strasser K."/>
            <person name="McDonnell E."/>
            <person name="Barry K."/>
            <person name="Clum A."/>
            <person name="Chen C."/>
            <person name="Nolan M."/>
            <person name="Sandor L."/>
            <person name="Kuo A."/>
            <person name="Lipzen A."/>
            <person name="Hainaut M."/>
            <person name="Drula E."/>
            <person name="Tsang A."/>
            <person name="Magnuson J.K."/>
            <person name="Henrissat B."/>
            <person name="Wiebenga A."/>
            <person name="Simmons B.A."/>
            <person name="Makela M.R."/>
            <person name="De vries R.P."/>
            <person name="Grigoriev I.V."/>
            <person name="Mortensen U.H."/>
            <person name="Baker S.E."/>
            <person name="Andersen M.R."/>
        </authorList>
    </citation>
    <scope>NUCLEOTIDE SEQUENCE [LARGE SCALE GENOMIC DNA]</scope>
    <source>
        <strain evidence="1 2">ATCC 13496</strain>
    </source>
</reference>
<gene>
    <name evidence="1" type="ORF">M747DRAFT_292805</name>
</gene>
<proteinExistence type="predicted"/>
<sequence length="91" mass="9828">MPSSEMPICLGIFLSAVLSPVTVPSTLLVDLYLFGWWLRLAAGQQQQQRGCGDPVPACPCCPCCPSPVQLTDRAASEPGQPYVTVYYGRKP</sequence>
<dbReference type="Proteomes" id="UP000253845">
    <property type="component" value="Unassembled WGS sequence"/>
</dbReference>
<dbReference type="EMBL" id="KZ851902">
    <property type="protein sequence ID" value="RDH24372.1"/>
    <property type="molecule type" value="Genomic_DNA"/>
</dbReference>
<dbReference type="AlphaFoldDB" id="A0A370CEQ8"/>
<protein>
    <submittedName>
        <fullName evidence="1">Uncharacterized protein</fullName>
    </submittedName>
</protein>
<name>A0A370CEQ8_ASPNG</name>
<accession>A0A370CEQ8</accession>
<evidence type="ECO:0000313" key="1">
    <source>
        <dbReference type="EMBL" id="RDH24372.1"/>
    </source>
</evidence>
<feature type="non-terminal residue" evidence="1">
    <location>
        <position position="91"/>
    </location>
</feature>
<organism evidence="1 2">
    <name type="scientific">Aspergillus niger ATCC 13496</name>
    <dbReference type="NCBI Taxonomy" id="1353008"/>
    <lineage>
        <taxon>Eukaryota</taxon>
        <taxon>Fungi</taxon>
        <taxon>Dikarya</taxon>
        <taxon>Ascomycota</taxon>
        <taxon>Pezizomycotina</taxon>
        <taxon>Eurotiomycetes</taxon>
        <taxon>Eurotiomycetidae</taxon>
        <taxon>Eurotiales</taxon>
        <taxon>Aspergillaceae</taxon>
        <taxon>Aspergillus</taxon>
        <taxon>Aspergillus subgen. Circumdati</taxon>
    </lineage>
</organism>
<evidence type="ECO:0000313" key="2">
    <source>
        <dbReference type="Proteomes" id="UP000253845"/>
    </source>
</evidence>
<dbReference type="VEuPathDB" id="FungiDB:M747DRAFT_292805"/>